<comment type="caution">
    <text evidence="1">The sequence shown here is derived from an EMBL/GenBank/DDBJ whole genome shotgun (WGS) entry which is preliminary data.</text>
</comment>
<sequence>MEFLREKEPEEAEKHGNEAVSWVMENEKDYEPAVECIIMLRKTMGSEEWKDYLKDVYRENWRKRRVVG</sequence>
<protein>
    <submittedName>
        <fullName evidence="1">Uncharacterized protein</fullName>
    </submittedName>
</protein>
<dbReference type="AlphaFoldDB" id="A0A133UTI2"/>
<accession>A0A133UTI2</accession>
<proteinExistence type="predicted"/>
<gene>
    <name evidence="1" type="ORF">AKJ38_00855</name>
</gene>
<dbReference type="Proteomes" id="UP000070414">
    <property type="component" value="Unassembled WGS sequence"/>
</dbReference>
<evidence type="ECO:0000313" key="1">
    <source>
        <dbReference type="EMBL" id="KXA97554.1"/>
    </source>
</evidence>
<evidence type="ECO:0000313" key="2">
    <source>
        <dbReference type="Proteomes" id="UP000070414"/>
    </source>
</evidence>
<organism evidence="1 2">
    <name type="scientific">candidate division MSBL1 archaeon SCGC-AAA259I14</name>
    <dbReference type="NCBI Taxonomy" id="1698268"/>
    <lineage>
        <taxon>Archaea</taxon>
        <taxon>Methanobacteriati</taxon>
        <taxon>Methanobacteriota</taxon>
        <taxon>candidate division MSBL1</taxon>
    </lineage>
</organism>
<dbReference type="EMBL" id="LHXS01000009">
    <property type="protein sequence ID" value="KXA97554.1"/>
    <property type="molecule type" value="Genomic_DNA"/>
</dbReference>
<keyword evidence="2" id="KW-1185">Reference proteome</keyword>
<name>A0A133UTI2_9EURY</name>
<reference evidence="1 2" key="1">
    <citation type="journal article" date="2016" name="Sci. Rep.">
        <title>Metabolic traits of an uncultured archaeal lineage -MSBL1- from brine pools of the Red Sea.</title>
        <authorList>
            <person name="Mwirichia R."/>
            <person name="Alam I."/>
            <person name="Rashid M."/>
            <person name="Vinu M."/>
            <person name="Ba-Alawi W."/>
            <person name="Anthony Kamau A."/>
            <person name="Kamanda Ngugi D."/>
            <person name="Goker M."/>
            <person name="Klenk H.P."/>
            <person name="Bajic V."/>
            <person name="Stingl U."/>
        </authorList>
    </citation>
    <scope>NUCLEOTIDE SEQUENCE [LARGE SCALE GENOMIC DNA]</scope>
    <source>
        <strain evidence="1">SCGC-AAA259I14</strain>
    </source>
</reference>